<dbReference type="InterPro" id="IPR006260">
    <property type="entry name" value="TonB/TolA_C"/>
</dbReference>
<evidence type="ECO:0000256" key="6">
    <source>
        <dbReference type="ARBA" id="ARBA00022692"/>
    </source>
</evidence>
<dbReference type="InterPro" id="IPR051045">
    <property type="entry name" value="TonB-dependent_transducer"/>
</dbReference>
<evidence type="ECO:0000256" key="3">
    <source>
        <dbReference type="ARBA" id="ARBA00022448"/>
    </source>
</evidence>
<dbReference type="GO" id="GO:0031992">
    <property type="term" value="F:energy transducer activity"/>
    <property type="evidence" value="ECO:0007669"/>
    <property type="project" value="TreeGrafter"/>
</dbReference>
<dbReference type="InterPro" id="IPR037682">
    <property type="entry name" value="TonB_C"/>
</dbReference>
<dbReference type="AlphaFoldDB" id="A0A382JZB4"/>
<dbReference type="GO" id="GO:0015031">
    <property type="term" value="P:protein transport"/>
    <property type="evidence" value="ECO:0007669"/>
    <property type="project" value="UniProtKB-KW"/>
</dbReference>
<reference evidence="11" key="1">
    <citation type="submission" date="2018-05" db="EMBL/GenBank/DDBJ databases">
        <authorList>
            <person name="Lanie J.A."/>
            <person name="Ng W.-L."/>
            <person name="Kazmierczak K.M."/>
            <person name="Andrzejewski T.M."/>
            <person name="Davidsen T.M."/>
            <person name="Wayne K.J."/>
            <person name="Tettelin H."/>
            <person name="Glass J.I."/>
            <person name="Rusch D."/>
            <person name="Podicherti R."/>
            <person name="Tsui H.-C.T."/>
            <person name="Winkler M.E."/>
        </authorList>
    </citation>
    <scope>NUCLEOTIDE SEQUENCE</scope>
</reference>
<evidence type="ECO:0000256" key="5">
    <source>
        <dbReference type="ARBA" id="ARBA00022519"/>
    </source>
</evidence>
<dbReference type="Gene3D" id="3.30.1150.10">
    <property type="match status" value="1"/>
</dbReference>
<sequence>MRGLILATLLLAVALSGEEPTSADPLVTGGDGAEAIETYIPPKLRRAEIEPLKYPRRQAARNREGWVYMNFMVDTQGKPYEIEVADSVGGKAFEEAAVKAAETWQFEPATLNGVAIDAGHRHRITFELIGPNPNPIRKTFAKRYQRIEEAIAQQDRLTADKWITSLDESWSKQGKDRRNRLASLEAQNLYENAALHLALYRYFRVWGTEEEQLNALYKAVGGEKEPRYLPELAFVSALRNIFALQVRQKQYARALGTWDVLQAQALEK</sequence>
<evidence type="ECO:0000256" key="2">
    <source>
        <dbReference type="ARBA" id="ARBA00006555"/>
    </source>
</evidence>
<evidence type="ECO:0000259" key="10">
    <source>
        <dbReference type="PROSITE" id="PS52015"/>
    </source>
</evidence>
<evidence type="ECO:0000256" key="8">
    <source>
        <dbReference type="ARBA" id="ARBA00022989"/>
    </source>
</evidence>
<keyword evidence="3" id="KW-0813">Transport</keyword>
<evidence type="ECO:0000256" key="7">
    <source>
        <dbReference type="ARBA" id="ARBA00022927"/>
    </source>
</evidence>
<evidence type="ECO:0000256" key="1">
    <source>
        <dbReference type="ARBA" id="ARBA00004383"/>
    </source>
</evidence>
<evidence type="ECO:0000313" key="11">
    <source>
        <dbReference type="EMBL" id="SVC15791.1"/>
    </source>
</evidence>
<keyword evidence="8" id="KW-1133">Transmembrane helix</keyword>
<organism evidence="11">
    <name type="scientific">marine metagenome</name>
    <dbReference type="NCBI Taxonomy" id="408172"/>
    <lineage>
        <taxon>unclassified sequences</taxon>
        <taxon>metagenomes</taxon>
        <taxon>ecological metagenomes</taxon>
    </lineage>
</organism>
<evidence type="ECO:0000256" key="9">
    <source>
        <dbReference type="ARBA" id="ARBA00023136"/>
    </source>
</evidence>
<evidence type="ECO:0000256" key="4">
    <source>
        <dbReference type="ARBA" id="ARBA00022475"/>
    </source>
</evidence>
<name>A0A382JZB4_9ZZZZ</name>
<dbReference type="GO" id="GO:0098797">
    <property type="term" value="C:plasma membrane protein complex"/>
    <property type="evidence" value="ECO:0007669"/>
    <property type="project" value="TreeGrafter"/>
</dbReference>
<keyword evidence="9" id="KW-0472">Membrane</keyword>
<keyword evidence="4" id="KW-1003">Cell membrane</keyword>
<dbReference type="PROSITE" id="PS52015">
    <property type="entry name" value="TONB_CTD"/>
    <property type="match status" value="1"/>
</dbReference>
<proteinExistence type="inferred from homology"/>
<feature type="domain" description="TonB C-terminal" evidence="10">
    <location>
        <begin position="39"/>
        <end position="135"/>
    </location>
</feature>
<feature type="non-terminal residue" evidence="11">
    <location>
        <position position="268"/>
    </location>
</feature>
<keyword evidence="7" id="KW-0653">Protein transport</keyword>
<accession>A0A382JZB4</accession>
<keyword evidence="6" id="KW-0812">Transmembrane</keyword>
<dbReference type="PANTHER" id="PTHR33446">
    <property type="entry name" value="PROTEIN TONB-RELATED"/>
    <property type="match status" value="1"/>
</dbReference>
<dbReference type="GO" id="GO:0055085">
    <property type="term" value="P:transmembrane transport"/>
    <property type="evidence" value="ECO:0007669"/>
    <property type="project" value="InterPro"/>
</dbReference>
<comment type="similarity">
    <text evidence="2">Belongs to the TonB family.</text>
</comment>
<dbReference type="EMBL" id="UINC01076531">
    <property type="protein sequence ID" value="SVC15791.1"/>
    <property type="molecule type" value="Genomic_DNA"/>
</dbReference>
<comment type="subcellular location">
    <subcellularLocation>
        <location evidence="1">Cell inner membrane</location>
        <topology evidence="1">Single-pass membrane protein</topology>
        <orientation evidence="1">Periplasmic side</orientation>
    </subcellularLocation>
</comment>
<dbReference type="NCBIfam" id="TIGR01352">
    <property type="entry name" value="tonB_Cterm"/>
    <property type="match status" value="1"/>
</dbReference>
<keyword evidence="5" id="KW-0997">Cell inner membrane</keyword>
<protein>
    <recommendedName>
        <fullName evidence="10">TonB C-terminal domain-containing protein</fullName>
    </recommendedName>
</protein>
<dbReference type="Pfam" id="PF03544">
    <property type="entry name" value="TonB_C"/>
    <property type="match status" value="1"/>
</dbReference>
<gene>
    <name evidence="11" type="ORF">METZ01_LOCUS268645</name>
</gene>
<dbReference type="PANTHER" id="PTHR33446:SF2">
    <property type="entry name" value="PROTEIN TONB"/>
    <property type="match status" value="1"/>
</dbReference>
<dbReference type="SUPFAM" id="SSF74653">
    <property type="entry name" value="TolA/TonB C-terminal domain"/>
    <property type="match status" value="1"/>
</dbReference>